<evidence type="ECO:0000313" key="3">
    <source>
        <dbReference type="Proteomes" id="UP000245802"/>
    </source>
</evidence>
<reference evidence="2 3" key="1">
    <citation type="submission" date="2018-01" db="EMBL/GenBank/DDBJ databases">
        <title>G. obscuriglobus.</title>
        <authorList>
            <person name="Franke J."/>
            <person name="Blomberg W."/>
            <person name="Selmecki A."/>
        </authorList>
    </citation>
    <scope>NUCLEOTIDE SEQUENCE [LARGE SCALE GENOMIC DNA]</scope>
    <source>
        <strain evidence="2 3">DSM 5831</strain>
    </source>
</reference>
<feature type="transmembrane region" description="Helical" evidence="1">
    <location>
        <begin position="85"/>
        <end position="106"/>
    </location>
</feature>
<keyword evidence="1" id="KW-1133">Transmembrane helix</keyword>
<dbReference type="RefSeq" id="WP_010045296.1">
    <property type="nucleotide sequence ID" value="NZ_CP025958.1"/>
</dbReference>
<gene>
    <name evidence="2" type="ORF">C1280_24700</name>
</gene>
<dbReference type="OrthoDB" id="289305at2"/>
<proteinExistence type="predicted"/>
<keyword evidence="1" id="KW-0812">Transmembrane</keyword>
<dbReference type="KEGG" id="gog:C1280_24700"/>
<evidence type="ECO:0000313" key="2">
    <source>
        <dbReference type="EMBL" id="AWM39890.1"/>
    </source>
</evidence>
<dbReference type="AlphaFoldDB" id="A0A2Z3HF01"/>
<organism evidence="2 3">
    <name type="scientific">Gemmata obscuriglobus</name>
    <dbReference type="NCBI Taxonomy" id="114"/>
    <lineage>
        <taxon>Bacteria</taxon>
        <taxon>Pseudomonadati</taxon>
        <taxon>Planctomycetota</taxon>
        <taxon>Planctomycetia</taxon>
        <taxon>Gemmatales</taxon>
        <taxon>Gemmataceae</taxon>
        <taxon>Gemmata</taxon>
    </lineage>
</organism>
<dbReference type="Proteomes" id="UP000245802">
    <property type="component" value="Chromosome"/>
</dbReference>
<keyword evidence="3" id="KW-1185">Reference proteome</keyword>
<keyword evidence="1" id="KW-0472">Membrane</keyword>
<protein>
    <recommendedName>
        <fullName evidence="4">Zinc-finger domain-containing protein</fullName>
    </recommendedName>
</protein>
<sequence>MDCRDAQFYLRMRRQVADELGADVTAPLDQHLATCPACAADARAIASFDRAVGRAMVNVPVPAGLRGKLVAHAASKRGEVLRRKVYQYAAMATAALLLIGIGAGVISNTRPALDVSHLVERNGELSANKQESTERWLAAQRLPDRLPLPFDYDLLTYRGHETVQGRDVPVLVFRSRTDGGFAVVYVFPHDSGFNLKNVPEVSSSHARAQVLVKQGSRGNVTYLFVHTGGPSGLESFLLANRGGGVAGA</sequence>
<evidence type="ECO:0008006" key="4">
    <source>
        <dbReference type="Google" id="ProtNLM"/>
    </source>
</evidence>
<evidence type="ECO:0000256" key="1">
    <source>
        <dbReference type="SAM" id="Phobius"/>
    </source>
</evidence>
<dbReference type="EMBL" id="CP025958">
    <property type="protein sequence ID" value="AWM39890.1"/>
    <property type="molecule type" value="Genomic_DNA"/>
</dbReference>
<accession>A0A2Z3HF01</accession>
<name>A0A2Z3HF01_9BACT</name>